<evidence type="ECO:0000313" key="2">
    <source>
        <dbReference type="Proteomes" id="UP001157502"/>
    </source>
</evidence>
<sequence>MTGAPSLRSLPRSDLSLALASVQHLWTRCQPACCSQTSAVYPEHVFPHEPRGLPRQVIQDHEKTPRRPFSPSRKTLKGSPGLPVDVGLPGVLNLLTHTATPCRHPDREHCQSQSGETRSPTVRCRQTAVGLQHPPDVR</sequence>
<reference evidence="1" key="1">
    <citation type="submission" date="2021-05" db="EMBL/GenBank/DDBJ databases">
        <authorList>
            <person name="Pan Q."/>
            <person name="Jouanno E."/>
            <person name="Zahm M."/>
            <person name="Klopp C."/>
            <person name="Cabau C."/>
            <person name="Louis A."/>
            <person name="Berthelot C."/>
            <person name="Parey E."/>
            <person name="Roest Crollius H."/>
            <person name="Montfort J."/>
            <person name="Robinson-Rechavi M."/>
            <person name="Bouchez O."/>
            <person name="Lampietro C."/>
            <person name="Lopez Roques C."/>
            <person name="Donnadieu C."/>
            <person name="Postlethwait J."/>
            <person name="Bobe J."/>
            <person name="Dillon D."/>
            <person name="Chandos A."/>
            <person name="von Hippel F."/>
            <person name="Guiguen Y."/>
        </authorList>
    </citation>
    <scope>NUCLEOTIDE SEQUENCE</scope>
    <source>
        <strain evidence="1">YG-Jan2019</strain>
    </source>
</reference>
<dbReference type="Proteomes" id="UP001157502">
    <property type="component" value="Chromosome 25"/>
</dbReference>
<keyword evidence="2" id="KW-1185">Reference proteome</keyword>
<name>A0ACC2FM90_DALPE</name>
<organism evidence="1 2">
    <name type="scientific">Dallia pectoralis</name>
    <name type="common">Alaska blackfish</name>
    <dbReference type="NCBI Taxonomy" id="75939"/>
    <lineage>
        <taxon>Eukaryota</taxon>
        <taxon>Metazoa</taxon>
        <taxon>Chordata</taxon>
        <taxon>Craniata</taxon>
        <taxon>Vertebrata</taxon>
        <taxon>Euteleostomi</taxon>
        <taxon>Actinopterygii</taxon>
        <taxon>Neopterygii</taxon>
        <taxon>Teleostei</taxon>
        <taxon>Protacanthopterygii</taxon>
        <taxon>Esociformes</taxon>
        <taxon>Umbridae</taxon>
        <taxon>Dallia</taxon>
    </lineage>
</organism>
<dbReference type="EMBL" id="CM055752">
    <property type="protein sequence ID" value="KAJ7992426.1"/>
    <property type="molecule type" value="Genomic_DNA"/>
</dbReference>
<evidence type="ECO:0000313" key="1">
    <source>
        <dbReference type="EMBL" id="KAJ7992426.1"/>
    </source>
</evidence>
<proteinExistence type="predicted"/>
<accession>A0ACC2FM90</accession>
<protein>
    <submittedName>
        <fullName evidence="1">Uncharacterized protein</fullName>
    </submittedName>
</protein>
<comment type="caution">
    <text evidence="1">The sequence shown here is derived from an EMBL/GenBank/DDBJ whole genome shotgun (WGS) entry which is preliminary data.</text>
</comment>
<gene>
    <name evidence="1" type="ORF">DPEC_G00278430</name>
</gene>